<evidence type="ECO:0008006" key="3">
    <source>
        <dbReference type="Google" id="ProtNLM"/>
    </source>
</evidence>
<evidence type="ECO:0000313" key="2">
    <source>
        <dbReference type="Proteomes" id="UP000094336"/>
    </source>
</evidence>
<accession>A0A1E3QU56</accession>
<keyword evidence="2" id="KW-1185">Reference proteome</keyword>
<proteinExistence type="predicted"/>
<dbReference type="GO" id="GO:0005743">
    <property type="term" value="C:mitochondrial inner membrane"/>
    <property type="evidence" value="ECO:0007669"/>
    <property type="project" value="TreeGrafter"/>
</dbReference>
<dbReference type="AlphaFoldDB" id="A0A1E3QU56"/>
<name>A0A1E3QU56_9ASCO</name>
<gene>
    <name evidence="1" type="ORF">BABINDRAFT_160510</name>
</gene>
<dbReference type="GO" id="GO:0033615">
    <property type="term" value="P:mitochondrial proton-transporting ATP synthase complex assembly"/>
    <property type="evidence" value="ECO:0007669"/>
    <property type="project" value="TreeGrafter"/>
</dbReference>
<dbReference type="RefSeq" id="XP_018986432.1">
    <property type="nucleotide sequence ID" value="XM_019128274.1"/>
</dbReference>
<dbReference type="PANTHER" id="PTHR28106:SF1">
    <property type="entry name" value="MITOCHONDRIAL ATPASE COMPLEX SUBUNIT ATP10"/>
    <property type="match status" value="1"/>
</dbReference>
<dbReference type="PANTHER" id="PTHR28106">
    <property type="entry name" value="MITOCHONDRIAL ATPASE COMPLEX SUBUNIT ATP10"/>
    <property type="match status" value="1"/>
</dbReference>
<dbReference type="OrthoDB" id="17089at2759"/>
<protein>
    <recommendedName>
        <fullName evidence="3">Mitochondrial ATPase complex subunit ATP10</fullName>
    </recommendedName>
</protein>
<evidence type="ECO:0000313" key="1">
    <source>
        <dbReference type="EMBL" id="ODQ81104.1"/>
    </source>
</evidence>
<dbReference type="Pfam" id="PF05176">
    <property type="entry name" value="ATP-synt_10"/>
    <property type="match status" value="1"/>
</dbReference>
<dbReference type="STRING" id="984486.A0A1E3QU56"/>
<dbReference type="GeneID" id="30146127"/>
<dbReference type="EMBL" id="KV454428">
    <property type="protein sequence ID" value="ODQ81104.1"/>
    <property type="molecule type" value="Genomic_DNA"/>
</dbReference>
<reference evidence="2" key="1">
    <citation type="submission" date="2016-05" db="EMBL/GenBank/DDBJ databases">
        <title>Comparative genomics of biotechnologically important yeasts.</title>
        <authorList>
            <consortium name="DOE Joint Genome Institute"/>
            <person name="Riley R."/>
            <person name="Haridas S."/>
            <person name="Wolfe K.H."/>
            <person name="Lopes M.R."/>
            <person name="Hittinger C.T."/>
            <person name="Goker M."/>
            <person name="Salamov A."/>
            <person name="Wisecaver J."/>
            <person name="Long T.M."/>
            <person name="Aerts A.L."/>
            <person name="Barry K."/>
            <person name="Choi C."/>
            <person name="Clum A."/>
            <person name="Coughlan A.Y."/>
            <person name="Deshpande S."/>
            <person name="Douglass A.P."/>
            <person name="Hanson S.J."/>
            <person name="Klenk H.-P."/>
            <person name="Labutti K."/>
            <person name="Lapidus A."/>
            <person name="Lindquist E."/>
            <person name="Lipzen A."/>
            <person name="Meier-Kolthoff J.P."/>
            <person name="Ohm R.A."/>
            <person name="Otillar R.P."/>
            <person name="Pangilinan J."/>
            <person name="Peng Y."/>
            <person name="Rokas A."/>
            <person name="Rosa C.A."/>
            <person name="Scheuner C."/>
            <person name="Sibirny A.A."/>
            <person name="Slot J.C."/>
            <person name="Stielow J.B."/>
            <person name="Sun H."/>
            <person name="Kurtzman C.P."/>
            <person name="Blackwell M."/>
            <person name="Grigoriev I.V."/>
            <person name="Jeffries T.W."/>
        </authorList>
    </citation>
    <scope>NUCLEOTIDE SEQUENCE [LARGE SCALE GENOMIC DNA]</scope>
    <source>
        <strain evidence="2">NRRL Y-12698</strain>
    </source>
</reference>
<dbReference type="Proteomes" id="UP000094336">
    <property type="component" value="Unassembled WGS sequence"/>
</dbReference>
<dbReference type="InterPro" id="IPR007849">
    <property type="entry name" value="ATP10"/>
</dbReference>
<sequence length="291" mass="33624">MTTLLKRNYASGLSRLTRNFKDIQPKPFVMETLSKPFGIPQPLNLTDYYQNQNSKHKVQNFQSFKYEFFDKSRKEEKRVELAKTYSESGFYEMGIFRQTKGRIFGPPPGLFRGDKALYFPSVRGENLLGQQVDLQALWAGKINVMRVFTPRIADESSAAWLKADGLDYLNKDYEAFQARFPHSQILDLNLAENGIKGLFTRFARGSLRALTNSKRHGLYVMSTRDQFNVDLGLMKEATKLRNLYAGYLYVIDWEGKIRWACSGDVNEAEQAVLFKNLRLLEKEFTSSESQR</sequence>
<organism evidence="1 2">
    <name type="scientific">Babjeviella inositovora NRRL Y-12698</name>
    <dbReference type="NCBI Taxonomy" id="984486"/>
    <lineage>
        <taxon>Eukaryota</taxon>
        <taxon>Fungi</taxon>
        <taxon>Dikarya</taxon>
        <taxon>Ascomycota</taxon>
        <taxon>Saccharomycotina</taxon>
        <taxon>Pichiomycetes</taxon>
        <taxon>Serinales incertae sedis</taxon>
        <taxon>Babjeviella</taxon>
    </lineage>
</organism>